<evidence type="ECO:0000313" key="2">
    <source>
        <dbReference type="EMBL" id="KAL0178708.1"/>
    </source>
</evidence>
<protein>
    <submittedName>
        <fullName evidence="2">Uncharacterized protein</fullName>
    </submittedName>
</protein>
<comment type="caution">
    <text evidence="2">The sequence shown here is derived from an EMBL/GenBank/DDBJ whole genome shotgun (WGS) entry which is preliminary data.</text>
</comment>
<sequence length="232" mass="25532">AKQRSEPVNANISVLTDDSNSSTSVPACGSSESNGALASLNRKRMGEASSADSPVSKSQKRSTQGSADVNASVLYWEPAPRDAPTTLRLIPYSASQSVKIPRSDQPVIVLNHPDSDIPEITNIMKVVHKHKGAVQRVVLSRKTLKALSDFNCDAFRDNLLANCHASHCRREWPNGTVKERFSLKLRFKRVCGRKYTVVPTVRRLDAGFAGGFSETKKLGWVTDKDISWKQPE</sequence>
<dbReference type="Proteomes" id="UP001529510">
    <property type="component" value="Unassembled WGS sequence"/>
</dbReference>
<dbReference type="EMBL" id="JAMKFB020000013">
    <property type="protein sequence ID" value="KAL0178708.1"/>
    <property type="molecule type" value="Genomic_DNA"/>
</dbReference>
<keyword evidence="3" id="KW-1185">Reference proteome</keyword>
<feature type="compositionally biased region" description="Polar residues" evidence="1">
    <location>
        <begin position="1"/>
        <end position="36"/>
    </location>
</feature>
<proteinExistence type="predicted"/>
<gene>
    <name evidence="2" type="ORF">M9458_027602</name>
</gene>
<dbReference type="AlphaFoldDB" id="A0ABD0PXD8"/>
<evidence type="ECO:0000313" key="3">
    <source>
        <dbReference type="Proteomes" id="UP001529510"/>
    </source>
</evidence>
<evidence type="ECO:0000256" key="1">
    <source>
        <dbReference type="SAM" id="MobiDB-lite"/>
    </source>
</evidence>
<feature type="compositionally biased region" description="Polar residues" evidence="1">
    <location>
        <begin position="50"/>
        <end position="67"/>
    </location>
</feature>
<name>A0ABD0PXD8_CIRMR</name>
<organism evidence="2 3">
    <name type="scientific">Cirrhinus mrigala</name>
    <name type="common">Mrigala</name>
    <dbReference type="NCBI Taxonomy" id="683832"/>
    <lineage>
        <taxon>Eukaryota</taxon>
        <taxon>Metazoa</taxon>
        <taxon>Chordata</taxon>
        <taxon>Craniata</taxon>
        <taxon>Vertebrata</taxon>
        <taxon>Euteleostomi</taxon>
        <taxon>Actinopterygii</taxon>
        <taxon>Neopterygii</taxon>
        <taxon>Teleostei</taxon>
        <taxon>Ostariophysi</taxon>
        <taxon>Cypriniformes</taxon>
        <taxon>Cyprinidae</taxon>
        <taxon>Labeoninae</taxon>
        <taxon>Labeonini</taxon>
        <taxon>Cirrhinus</taxon>
    </lineage>
</organism>
<feature type="region of interest" description="Disordered" evidence="1">
    <location>
        <begin position="1"/>
        <end position="67"/>
    </location>
</feature>
<feature type="non-terminal residue" evidence="2">
    <location>
        <position position="1"/>
    </location>
</feature>
<feature type="non-terminal residue" evidence="2">
    <location>
        <position position="232"/>
    </location>
</feature>
<accession>A0ABD0PXD8</accession>
<reference evidence="2 3" key="1">
    <citation type="submission" date="2024-05" db="EMBL/GenBank/DDBJ databases">
        <title>Genome sequencing and assembly of Indian major carp, Cirrhinus mrigala (Hamilton, 1822).</title>
        <authorList>
            <person name="Mohindra V."/>
            <person name="Chowdhury L.M."/>
            <person name="Lal K."/>
            <person name="Jena J.K."/>
        </authorList>
    </citation>
    <scope>NUCLEOTIDE SEQUENCE [LARGE SCALE GENOMIC DNA]</scope>
    <source>
        <strain evidence="2">CM1030</strain>
        <tissue evidence="2">Blood</tissue>
    </source>
</reference>